<dbReference type="GeneID" id="41978771"/>
<dbReference type="InParanoid" id="A0A507BGC4"/>
<organism evidence="2 3">
    <name type="scientific">Thyridium curvatum</name>
    <dbReference type="NCBI Taxonomy" id="1093900"/>
    <lineage>
        <taxon>Eukaryota</taxon>
        <taxon>Fungi</taxon>
        <taxon>Dikarya</taxon>
        <taxon>Ascomycota</taxon>
        <taxon>Pezizomycotina</taxon>
        <taxon>Sordariomycetes</taxon>
        <taxon>Sordariomycetidae</taxon>
        <taxon>Thyridiales</taxon>
        <taxon>Thyridiaceae</taxon>
        <taxon>Thyridium</taxon>
    </lineage>
</organism>
<evidence type="ECO:0000256" key="1">
    <source>
        <dbReference type="SAM" id="MobiDB-lite"/>
    </source>
</evidence>
<feature type="compositionally biased region" description="Basic and acidic residues" evidence="1">
    <location>
        <begin position="391"/>
        <end position="402"/>
    </location>
</feature>
<feature type="compositionally biased region" description="Low complexity" evidence="1">
    <location>
        <begin position="525"/>
        <end position="537"/>
    </location>
</feature>
<feature type="region of interest" description="Disordered" evidence="1">
    <location>
        <begin position="944"/>
        <end position="964"/>
    </location>
</feature>
<dbReference type="EMBL" id="SKBQ01000103">
    <property type="protein sequence ID" value="TPX19007.1"/>
    <property type="molecule type" value="Genomic_DNA"/>
</dbReference>
<evidence type="ECO:0000313" key="2">
    <source>
        <dbReference type="EMBL" id="TPX19007.1"/>
    </source>
</evidence>
<feature type="compositionally biased region" description="Basic residues" evidence="1">
    <location>
        <begin position="1027"/>
        <end position="1036"/>
    </location>
</feature>
<feature type="compositionally biased region" description="Low complexity" evidence="1">
    <location>
        <begin position="33"/>
        <end position="56"/>
    </location>
</feature>
<gene>
    <name evidence="2" type="ORF">E0L32_011324</name>
</gene>
<feature type="compositionally biased region" description="Basic and acidic residues" evidence="1">
    <location>
        <begin position="285"/>
        <end position="296"/>
    </location>
</feature>
<evidence type="ECO:0000313" key="3">
    <source>
        <dbReference type="Proteomes" id="UP000319257"/>
    </source>
</evidence>
<feature type="compositionally biased region" description="Low complexity" evidence="1">
    <location>
        <begin position="734"/>
        <end position="751"/>
    </location>
</feature>
<sequence length="1545" mass="165800">MLMWPLKSQPLTTATANPNAATAALSAFKRQESPSTTSLSSAAAAAALRARPATPTNVSEVQTKRTLRRSASASSRGTLDQQNARRLERRASSSSMTERTFRSPSPHRPSSSGSNGHRYSQSAGPEDLPPVPSIPKSVTEGQHHRKANSLGFTSQPLKLASEKLGKDTQGTWFGKAAVGDASNVRTSDAIMSSAVSTPQKEPRPSSRSSSVNFSYPARTRVASPPPGEDIYEHEPEVSEPTTRRRSVAISPDGVRAPKHRHSQEPTMVYDPNSRRMVPQISTLMKEQEIQDAADKPRPRKKKQAASKAGSHLAHGSVARTTGTAVHDDVGPPKPPRAQTSTPPPQTYEAEYDEPAVKAIIGSPKQQRREEPQERRSDVPATDFLPLVDDQSDNHPIEGKSEPEPDLFVATGHAAPEVAPVEEARPEPKQQVPAADDATKSTTAAVARTEREHQEIPSHQVIPPTPPAELPAEVSHQLERVAPAEPKAVAFEPREAHAVRQERTHSNSPARAAHFGPVVHDSLTVRHSPPSRSISPRKSALKQHSPSRGASPSDDTSEASAPASTVVSPHREEPGSHRKKSVRVSFDDQNTGVVGQAAPTDRSSSPILPSPQSARRPWYGSLGIGKKKDHMSLDDDEIMKPRPALPSFGSVREKKLKEHTEERPLVRPHEPSHSPPRSSSPPVLSSITGTAGEETQEPIGQSSDQAIGSLLAQEQSRNPANISRFREPLPPVVTSIEGSGYVSDSSSSTSESSDADLVASTPGLRQEESTATTIPETEPLSKPLDIPADIVETTAADDEPSRSDPAETHPAAKEFVAPADSIPTIAISHPSQEKLPQTKSNLLGVPGTFPEDDSDSSFHEVDEKAGSSLPAPARQAALEPVAQDADAHSSPQTPATVLATRIPVIEEESDESGSSIYSDAYEDLSDMEGDGFLSLDAVVESPVATSVAKSPFASATNTPSQPKVEAIQPVQKQVAIANATPEPVKTEDDWENAKSYWRSLTAEKRAQLEKEAMDEAAVDADLEENKAPKKPRRKKSVEKKTAERRAIEKIHADPERTYMIKPGTKVGADGVTPTMRSTMRGEQKSRQQPAGAQDDGATRMRKSLRTNGPKAASAPVKAPRPKSLPVQSAAASTATRHARNMSDASSTATAPGRPNGFSTLRRRGSDSSESSFKRSRPRTSEGFGFRRTMRTAEPSSPASVEGGRDRSSRFSLRSLSPSGSAFRQSPSGGMGMRSTLRDSGAKQSKGGFFSRSSGSKSQSRSKGKSSSRFDDSSDEDVRRPMTFSSRFDDSSDDEVVPAKLPPLSIPKTMRSSRGPTLADKSPPLPEEIEESSPELPDSDEDAQRGAAGAGMLPQPGAGGANLGTGTIRRSRSGRGELSMSPTSPTAAAPKHQRRSSFMSVLRRKKGEGSKIQRAEVTESAARRDTKLERSQQELAAMRSNSLKKQQQGGPRLQKRSATSDGWPLRDGDEDEGEDDGEEEEQVQVRPATSSGVPAAAEGGPGRRPSFLQRRTMSGMSQGVVSTDGVGGEQRKKKKFGALRRMFRLDD</sequence>
<feature type="compositionally biased region" description="Low complexity" evidence="1">
    <location>
        <begin position="102"/>
        <end position="118"/>
    </location>
</feature>
<proteinExistence type="predicted"/>
<protein>
    <submittedName>
        <fullName evidence="2">Uncharacterized protein</fullName>
    </submittedName>
</protein>
<feature type="compositionally biased region" description="Basic and acidic residues" evidence="1">
    <location>
        <begin position="491"/>
        <end position="504"/>
    </location>
</feature>
<feature type="compositionally biased region" description="Pro residues" evidence="1">
    <location>
        <begin position="331"/>
        <end position="345"/>
    </location>
</feature>
<feature type="compositionally biased region" description="Basic and acidic residues" evidence="1">
    <location>
        <begin position="650"/>
        <end position="671"/>
    </location>
</feature>
<name>A0A507BGC4_9PEZI</name>
<feature type="compositionally biased region" description="Polar residues" evidence="1">
    <location>
        <begin position="600"/>
        <end position="612"/>
    </location>
</feature>
<feature type="compositionally biased region" description="Polar residues" evidence="1">
    <location>
        <begin position="1437"/>
        <end position="1447"/>
    </location>
</feature>
<dbReference type="Proteomes" id="UP000319257">
    <property type="component" value="Unassembled WGS sequence"/>
</dbReference>
<dbReference type="OrthoDB" id="5423926at2759"/>
<feature type="region of interest" description="Disordered" evidence="1">
    <location>
        <begin position="176"/>
        <end position="915"/>
    </location>
</feature>
<feature type="compositionally biased region" description="Acidic residues" evidence="1">
    <location>
        <begin position="1325"/>
        <end position="1339"/>
    </location>
</feature>
<feature type="compositionally biased region" description="Basic and acidic residues" evidence="1">
    <location>
        <begin position="1405"/>
        <end position="1430"/>
    </location>
</feature>
<feature type="region of interest" description="Disordered" evidence="1">
    <location>
        <begin position="28"/>
        <end position="155"/>
    </location>
</feature>
<feature type="compositionally biased region" description="Polar residues" evidence="1">
    <location>
        <begin position="697"/>
        <end position="720"/>
    </location>
</feature>
<feature type="compositionally biased region" description="Low complexity" evidence="1">
    <location>
        <begin position="433"/>
        <end position="446"/>
    </location>
</feature>
<feature type="compositionally biased region" description="Low complexity" evidence="1">
    <location>
        <begin position="674"/>
        <end position="685"/>
    </location>
</feature>
<feature type="compositionally biased region" description="Low complexity" evidence="1">
    <location>
        <begin position="1241"/>
        <end position="1257"/>
    </location>
</feature>
<accession>A0A507BGC4</accession>
<comment type="caution">
    <text evidence="2">The sequence shown here is derived from an EMBL/GenBank/DDBJ whole genome shotgun (WGS) entry which is preliminary data.</text>
</comment>
<feature type="compositionally biased region" description="Basic and acidic residues" evidence="1">
    <location>
        <begin position="855"/>
        <end position="864"/>
    </location>
</feature>
<feature type="compositionally biased region" description="Acidic residues" evidence="1">
    <location>
        <begin position="1466"/>
        <end position="1480"/>
    </location>
</feature>
<feature type="compositionally biased region" description="Basic and acidic residues" evidence="1">
    <location>
        <begin position="1037"/>
        <end position="1057"/>
    </location>
</feature>
<dbReference type="STRING" id="1093900.A0A507BGC4"/>
<reference evidence="2 3" key="1">
    <citation type="submission" date="2019-06" db="EMBL/GenBank/DDBJ databases">
        <title>Draft genome sequence of the filamentous fungus Phialemoniopsis curvata isolated from diesel fuel.</title>
        <authorList>
            <person name="Varaljay V.A."/>
            <person name="Lyon W.J."/>
            <person name="Crouch A.L."/>
            <person name="Drake C.E."/>
            <person name="Hollomon J.M."/>
            <person name="Nadeau L.J."/>
            <person name="Nunn H.S."/>
            <person name="Stevenson B.S."/>
            <person name="Bojanowski C.L."/>
            <person name="Crookes-Goodson W.J."/>
        </authorList>
    </citation>
    <scope>NUCLEOTIDE SEQUENCE [LARGE SCALE GENOMIC DNA]</scope>
    <source>
        <strain evidence="2 3">D216</strain>
    </source>
</reference>
<feature type="region of interest" description="Disordered" evidence="1">
    <location>
        <begin position="1007"/>
        <end position="1531"/>
    </location>
</feature>
<feature type="compositionally biased region" description="Basic and acidic residues" evidence="1">
    <location>
        <begin position="1266"/>
        <end position="1278"/>
    </location>
</feature>
<feature type="compositionally biased region" description="Basic and acidic residues" evidence="1">
    <location>
        <begin position="366"/>
        <end position="377"/>
    </location>
</feature>
<feature type="compositionally biased region" description="Low complexity" evidence="1">
    <location>
        <begin position="1208"/>
        <end position="1219"/>
    </location>
</feature>
<feature type="compositionally biased region" description="Basic and acidic residues" evidence="1">
    <location>
        <begin position="798"/>
        <end position="811"/>
    </location>
</feature>
<feature type="compositionally biased region" description="Polar residues" evidence="1">
    <location>
        <begin position="183"/>
        <end position="199"/>
    </location>
</feature>
<feature type="compositionally biased region" description="Polar residues" evidence="1">
    <location>
        <begin position="944"/>
        <end position="960"/>
    </location>
</feature>
<dbReference type="RefSeq" id="XP_031000718.1">
    <property type="nucleotide sequence ID" value="XM_031134041.1"/>
</dbReference>
<feature type="compositionally biased region" description="Polar residues" evidence="1">
    <location>
        <begin position="541"/>
        <end position="566"/>
    </location>
</feature>
<keyword evidence="3" id="KW-1185">Reference proteome</keyword>
<feature type="compositionally biased region" description="Polar residues" evidence="1">
    <location>
        <begin position="1507"/>
        <end position="1519"/>
    </location>
</feature>